<dbReference type="InterPro" id="IPR001478">
    <property type="entry name" value="PDZ"/>
</dbReference>
<evidence type="ECO:0000313" key="13">
    <source>
        <dbReference type="RefSeq" id="XP_067148298.1"/>
    </source>
</evidence>
<evidence type="ECO:0000256" key="3">
    <source>
        <dbReference type="ARBA" id="ARBA00004245"/>
    </source>
</evidence>
<evidence type="ECO:0000256" key="2">
    <source>
        <dbReference type="ARBA" id="ARBA00004170"/>
    </source>
</evidence>
<feature type="domain" description="PDZ" evidence="11">
    <location>
        <begin position="32"/>
        <end position="141"/>
    </location>
</feature>
<reference evidence="13" key="2">
    <citation type="submission" date="2025-08" db="UniProtKB">
        <authorList>
            <consortium name="RefSeq"/>
        </authorList>
    </citation>
    <scope>IDENTIFICATION</scope>
    <source>
        <tissue evidence="13">Blood</tissue>
    </source>
</reference>
<dbReference type="Pfam" id="PF17820">
    <property type="entry name" value="PDZ_6"/>
    <property type="match status" value="1"/>
</dbReference>
<gene>
    <name evidence="13" type="primary">LOC136991339</name>
</gene>
<name>A0ABM4E6F8_9AVES</name>
<evidence type="ECO:0000256" key="7">
    <source>
        <dbReference type="ARBA" id="ARBA00023136"/>
    </source>
</evidence>
<evidence type="ECO:0000256" key="1">
    <source>
        <dbReference type="ARBA" id="ARBA00004156"/>
    </source>
</evidence>
<reference evidence="12" key="1">
    <citation type="submission" date="2025-05" db="UniProtKB">
        <authorList>
            <consortium name="RefSeq"/>
        </authorList>
    </citation>
    <scope>NUCLEOTIDE SEQUENCE [LARGE SCALE GENOMIC DNA]</scope>
</reference>
<feature type="compositionally biased region" description="Basic and acidic residues" evidence="10">
    <location>
        <begin position="1"/>
        <end position="14"/>
    </location>
</feature>
<protein>
    <submittedName>
        <fullName evidence="13">Rho GTPase-activating protein 21-like</fullName>
    </submittedName>
</protein>
<proteinExistence type="predicted"/>
<keyword evidence="9" id="KW-0968">Cytoplasmic vesicle</keyword>
<evidence type="ECO:0000256" key="10">
    <source>
        <dbReference type="SAM" id="MobiDB-lite"/>
    </source>
</evidence>
<comment type="subcellular location">
    <subcellularLocation>
        <location evidence="4">Cell junction</location>
    </subcellularLocation>
    <subcellularLocation>
        <location evidence="3">Cytoplasm</location>
        <location evidence="3">Cytoskeleton</location>
    </subcellularLocation>
    <subcellularLocation>
        <location evidence="1">Cytoplasmic vesicle membrane</location>
    </subcellularLocation>
    <subcellularLocation>
        <location evidence="2">Membrane</location>
        <topology evidence="2">Peripheral membrane protein</topology>
    </subcellularLocation>
</comment>
<dbReference type="GeneID" id="136991339"/>
<dbReference type="CDD" id="cd06756">
    <property type="entry name" value="PDZ_ARHGAP21_23-like"/>
    <property type="match status" value="1"/>
</dbReference>
<evidence type="ECO:0000256" key="4">
    <source>
        <dbReference type="ARBA" id="ARBA00004282"/>
    </source>
</evidence>
<dbReference type="Gene3D" id="2.30.42.10">
    <property type="match status" value="1"/>
</dbReference>
<accession>A0ABM4E6F8</accession>
<dbReference type="SUPFAM" id="SSF50156">
    <property type="entry name" value="PDZ domain-like"/>
    <property type="match status" value="1"/>
</dbReference>
<keyword evidence="12" id="KW-1185">Reference proteome</keyword>
<dbReference type="PROSITE" id="PS50106">
    <property type="entry name" value="PDZ"/>
    <property type="match status" value="1"/>
</dbReference>
<evidence type="ECO:0000256" key="6">
    <source>
        <dbReference type="ARBA" id="ARBA00022949"/>
    </source>
</evidence>
<organism evidence="12 13">
    <name type="scientific">Apteryx mantelli</name>
    <name type="common">North Island brown kiwi</name>
    <dbReference type="NCBI Taxonomy" id="2696672"/>
    <lineage>
        <taxon>Eukaryota</taxon>
        <taxon>Metazoa</taxon>
        <taxon>Chordata</taxon>
        <taxon>Craniata</taxon>
        <taxon>Vertebrata</taxon>
        <taxon>Euteleostomi</taxon>
        <taxon>Archelosauria</taxon>
        <taxon>Archosauria</taxon>
        <taxon>Dinosauria</taxon>
        <taxon>Saurischia</taxon>
        <taxon>Theropoda</taxon>
        <taxon>Coelurosauria</taxon>
        <taxon>Aves</taxon>
        <taxon>Palaeognathae</taxon>
        <taxon>Apterygiformes</taxon>
        <taxon>Apterygidae</taxon>
        <taxon>Apteryx</taxon>
    </lineage>
</organism>
<keyword evidence="6" id="KW-0965">Cell junction</keyword>
<keyword evidence="5" id="KW-0963">Cytoplasm</keyword>
<dbReference type="Proteomes" id="UP001652627">
    <property type="component" value="Chromosome 2"/>
</dbReference>
<evidence type="ECO:0000313" key="12">
    <source>
        <dbReference type="Proteomes" id="UP001652627"/>
    </source>
</evidence>
<evidence type="ECO:0000259" key="11">
    <source>
        <dbReference type="PROSITE" id="PS50106"/>
    </source>
</evidence>
<keyword evidence="7" id="KW-0472">Membrane</keyword>
<keyword evidence="8" id="KW-0206">Cytoskeleton</keyword>
<feature type="region of interest" description="Disordered" evidence="10">
    <location>
        <begin position="1"/>
        <end position="23"/>
    </location>
</feature>
<dbReference type="InterPro" id="IPR041489">
    <property type="entry name" value="PDZ_6"/>
</dbReference>
<evidence type="ECO:0000256" key="9">
    <source>
        <dbReference type="ARBA" id="ARBA00023329"/>
    </source>
</evidence>
<evidence type="ECO:0000256" key="8">
    <source>
        <dbReference type="ARBA" id="ARBA00023212"/>
    </source>
</evidence>
<dbReference type="PANTHER" id="PTHR23175">
    <property type="entry name" value="PDZ DOMAIN-CONTAINING PROTEIN"/>
    <property type="match status" value="1"/>
</dbReference>
<evidence type="ECO:0000256" key="5">
    <source>
        <dbReference type="ARBA" id="ARBA00022490"/>
    </source>
</evidence>
<sequence length="178" mass="19707">MLASKNKDGKERSETVSLSEEEEAFSWPGPKTVVLRRTSQGFGFTLRHFVVYPPESAVQFSFKDEENGNRGGKQRNRLEPVDTIFVKQVKEGGPAFEAGLCTGDRIVKVNGESVIGKTYSQVIALIQNSGSILELSVMPKDEDILQLTIQLHQTKWSNMAISLANCGIFSFALLLINQ</sequence>
<dbReference type="PANTHER" id="PTHR23175:SF16">
    <property type="entry name" value="RHO GTPASE-ACTIVATING PROTEIN 21"/>
    <property type="match status" value="1"/>
</dbReference>
<dbReference type="SMART" id="SM00228">
    <property type="entry name" value="PDZ"/>
    <property type="match status" value="1"/>
</dbReference>
<dbReference type="RefSeq" id="XP_067148298.1">
    <property type="nucleotide sequence ID" value="XM_067292197.1"/>
</dbReference>
<dbReference type="InterPro" id="IPR036034">
    <property type="entry name" value="PDZ_sf"/>
</dbReference>